<dbReference type="Proteomes" id="UP000053405">
    <property type="component" value="Unassembled WGS sequence"/>
</dbReference>
<dbReference type="AlphaFoldDB" id="L7LCL6"/>
<accession>L7LCL6</accession>
<dbReference type="GO" id="GO:0005886">
    <property type="term" value="C:plasma membrane"/>
    <property type="evidence" value="ECO:0007669"/>
    <property type="project" value="UniProtKB-SubCell"/>
</dbReference>
<dbReference type="GO" id="GO:0055091">
    <property type="term" value="P:phospholipid homeostasis"/>
    <property type="evidence" value="ECO:0007669"/>
    <property type="project" value="TreeGrafter"/>
</dbReference>
<feature type="transmembrane region" description="Helical" evidence="6">
    <location>
        <begin position="306"/>
        <end position="329"/>
    </location>
</feature>
<dbReference type="InterPro" id="IPR051211">
    <property type="entry name" value="PG_lysyltransferase"/>
</dbReference>
<evidence type="ECO:0000259" key="7">
    <source>
        <dbReference type="Pfam" id="PF09924"/>
    </source>
</evidence>
<feature type="transmembrane region" description="Helical" evidence="6">
    <location>
        <begin position="83"/>
        <end position="111"/>
    </location>
</feature>
<dbReference type="PANTHER" id="PTHR34697:SF2">
    <property type="entry name" value="PHOSPHATIDYLGLYCEROL LYSYLTRANSFERASE"/>
    <property type="match status" value="1"/>
</dbReference>
<evidence type="ECO:0000256" key="2">
    <source>
        <dbReference type="ARBA" id="ARBA00022475"/>
    </source>
</evidence>
<comment type="subcellular location">
    <subcellularLocation>
        <location evidence="1">Cell membrane</location>
        <topology evidence="1">Multi-pass membrane protein</topology>
    </subcellularLocation>
</comment>
<dbReference type="Gene3D" id="1.20.1540.10">
    <property type="entry name" value="Rhomboid-like"/>
    <property type="match status" value="1"/>
</dbReference>
<dbReference type="RefSeq" id="WP_005943734.1">
    <property type="nucleotide sequence ID" value="NZ_ATVK01000067.1"/>
</dbReference>
<evidence type="ECO:0000256" key="3">
    <source>
        <dbReference type="ARBA" id="ARBA00022692"/>
    </source>
</evidence>
<feature type="domain" description="Phosphatidylglycerol lysyltransferase C-terminal" evidence="7">
    <location>
        <begin position="380"/>
        <end position="679"/>
    </location>
</feature>
<evidence type="ECO:0000256" key="6">
    <source>
        <dbReference type="SAM" id="Phobius"/>
    </source>
</evidence>
<feature type="transmembrane region" description="Helical" evidence="6">
    <location>
        <begin position="123"/>
        <end position="145"/>
    </location>
</feature>
<keyword evidence="9" id="KW-1185">Reference proteome</keyword>
<evidence type="ECO:0000313" key="8">
    <source>
        <dbReference type="EMBL" id="GAC58875.1"/>
    </source>
</evidence>
<evidence type="ECO:0000256" key="4">
    <source>
        <dbReference type="ARBA" id="ARBA00022989"/>
    </source>
</evidence>
<evidence type="ECO:0000256" key="5">
    <source>
        <dbReference type="ARBA" id="ARBA00023136"/>
    </source>
</evidence>
<name>L7LCL6_9ACTN</name>
<dbReference type="PANTHER" id="PTHR34697">
    <property type="entry name" value="PHOSPHATIDYLGLYCEROL LYSYLTRANSFERASE"/>
    <property type="match status" value="1"/>
</dbReference>
<dbReference type="eggNOG" id="COG2898">
    <property type="taxonomic scope" value="Bacteria"/>
</dbReference>
<protein>
    <recommendedName>
        <fullName evidence="7">Phosphatidylglycerol lysyltransferase C-terminal domain-containing protein</fullName>
    </recommendedName>
</protein>
<sequence length="714" mass="76838">MNSNGDVSGDSGIVGDPASRFRVLLSRSVAALVTLLRHAPLSISLAVIYVAAGIATGSAWRAIGQTEWLDRVGYGVPAMESGQYWTLITGIFFGLTPWQFISIVIMLITVAAWAESRLGTPRLAAVMIGGQLVGIGIALLFSWGLSDGVISGIRWDWPTHLASIRDVGMTTAIVGAASAASATLSSPWRLRFRLILAVYVAVSLFFEGTLADVAHIASFALMLLVGEKRFSGSERGFAPRTRREVRLLAFAGLIAIVVADLMMWFFPGSGPLRPTDADGTAVWLRWVEIAIVVAIAWQLRRGKRWAWTVCLVVGVINIVGLLVVIVLVATIGFQAVGGIGLGTSLLWLALTWVLISGRFAFHVPARVGIGAARDVVRAKELLRRYGGGTMSWMTTWEGNHYQFLGSGQGYVAFQRHAGVLIALTDPVCVDDRREEAVRGFIDLAESSGLTPCWFSVGNQTAAAARSSGWRTVKIAEDSIVDLEGLEFKGKSWQGVRTALNKAKKLGIEHRLVRLADQPLDIRAQVTGISDEWIGGKGLPEMGFTLGGIDEALDDDVYTSLATDQVGDVLGVLSWLPVYGGAGVVVGWTLDVMRRTGDEFGPVIEFLLGSAMLEFKAQGAQFVSLSGAPLAGDDATGAKGGAERVLDKLGAAMEPLYGFRSLHAFKKKFRPRYEPVYLAYRDEGDLPRIGLAISRAYLPNATPRQLGRMAMSAKS</sequence>
<keyword evidence="5 6" id="KW-0472">Membrane</keyword>
<proteinExistence type="predicted"/>
<evidence type="ECO:0000313" key="9">
    <source>
        <dbReference type="Proteomes" id="UP000053405"/>
    </source>
</evidence>
<feature type="transmembrane region" description="Helical" evidence="6">
    <location>
        <begin position="281"/>
        <end position="299"/>
    </location>
</feature>
<dbReference type="InterPro" id="IPR035952">
    <property type="entry name" value="Rhomboid-like_sf"/>
</dbReference>
<feature type="transmembrane region" description="Helical" evidence="6">
    <location>
        <begin position="247"/>
        <end position="266"/>
    </location>
</feature>
<dbReference type="Pfam" id="PF09924">
    <property type="entry name" value="LPG_synthase_C"/>
    <property type="match status" value="1"/>
</dbReference>
<dbReference type="OrthoDB" id="594838at2"/>
<feature type="transmembrane region" description="Helical" evidence="6">
    <location>
        <begin position="335"/>
        <end position="355"/>
    </location>
</feature>
<dbReference type="GO" id="GO:0016755">
    <property type="term" value="F:aminoacyltransferase activity"/>
    <property type="evidence" value="ECO:0007669"/>
    <property type="project" value="TreeGrafter"/>
</dbReference>
<comment type="caution">
    <text evidence="8">The sequence shown here is derived from an EMBL/GenBank/DDBJ whole genome shotgun (WGS) entry which is preliminary data.</text>
</comment>
<gene>
    <name evidence="8" type="ORF">GOHSU_56_00080</name>
</gene>
<evidence type="ECO:0000256" key="1">
    <source>
        <dbReference type="ARBA" id="ARBA00004651"/>
    </source>
</evidence>
<keyword evidence="4 6" id="KW-1133">Transmembrane helix</keyword>
<feature type="transmembrane region" description="Helical" evidence="6">
    <location>
        <begin position="43"/>
        <end position="63"/>
    </location>
</feature>
<organism evidence="8 9">
    <name type="scientific">Gordonia hirsuta DSM 44140 = NBRC 16056</name>
    <dbReference type="NCBI Taxonomy" id="1121927"/>
    <lineage>
        <taxon>Bacteria</taxon>
        <taxon>Bacillati</taxon>
        <taxon>Actinomycetota</taxon>
        <taxon>Actinomycetes</taxon>
        <taxon>Mycobacteriales</taxon>
        <taxon>Gordoniaceae</taxon>
        <taxon>Gordonia</taxon>
    </lineage>
</organism>
<dbReference type="STRING" id="1121927.GOHSU_56_00080"/>
<keyword evidence="3 6" id="KW-0812">Transmembrane</keyword>
<dbReference type="SUPFAM" id="SSF144091">
    <property type="entry name" value="Rhomboid-like"/>
    <property type="match status" value="1"/>
</dbReference>
<dbReference type="EMBL" id="BANT01000056">
    <property type="protein sequence ID" value="GAC58875.1"/>
    <property type="molecule type" value="Genomic_DNA"/>
</dbReference>
<reference evidence="8 9" key="1">
    <citation type="submission" date="2012-12" db="EMBL/GenBank/DDBJ databases">
        <title>Whole genome shotgun sequence of Gordonia hirsuta NBRC 16056.</title>
        <authorList>
            <person name="Isaki-Nakamura S."/>
            <person name="Hosoyama A."/>
            <person name="Tsuchikane K."/>
            <person name="Katsumata H."/>
            <person name="Baba S."/>
            <person name="Yamazaki S."/>
            <person name="Fujita N."/>
        </authorList>
    </citation>
    <scope>NUCLEOTIDE SEQUENCE [LARGE SCALE GENOMIC DNA]</scope>
    <source>
        <strain evidence="8 9">NBRC 16056</strain>
    </source>
</reference>
<keyword evidence="2" id="KW-1003">Cell membrane</keyword>
<dbReference type="InterPro" id="IPR024320">
    <property type="entry name" value="LPG_synthase_C"/>
</dbReference>